<keyword evidence="3" id="KW-1185">Reference proteome</keyword>
<name>A0A183T555_SCHSO</name>
<feature type="compositionally biased region" description="Basic residues" evidence="1">
    <location>
        <begin position="142"/>
        <end position="152"/>
    </location>
</feature>
<reference evidence="2 3" key="2">
    <citation type="submission" date="2018-11" db="EMBL/GenBank/DDBJ databases">
        <authorList>
            <consortium name="Pathogen Informatics"/>
        </authorList>
    </citation>
    <scope>NUCLEOTIDE SEQUENCE [LARGE SCALE GENOMIC DNA]</scope>
    <source>
        <strain evidence="2 3">NST_G2</strain>
    </source>
</reference>
<sequence length="152" mass="17011">MFCAVADRVDLISVEINQGGTLQGYGQPSMCGNMDTTRKTLSYAYSDKSGRKICPERNLANLPDLCKGSPLFHPPSTLKSQLLSLFAIRGRRYCEVSWVLFIAFSIAAHDCDDVRQTASGTRVMSELERRMRSSKGRTALSRVKRKKSKLEE</sequence>
<evidence type="ECO:0000256" key="1">
    <source>
        <dbReference type="SAM" id="MobiDB-lite"/>
    </source>
</evidence>
<protein>
    <submittedName>
        <fullName evidence="2 4">Uncharacterized protein</fullName>
    </submittedName>
</protein>
<reference evidence="4" key="1">
    <citation type="submission" date="2016-06" db="UniProtKB">
        <authorList>
            <consortium name="WormBaseParasite"/>
        </authorList>
    </citation>
    <scope>IDENTIFICATION</scope>
</reference>
<gene>
    <name evidence="2" type="ORF">SSLN_LOCUS11603</name>
</gene>
<accession>A0A183T555</accession>
<dbReference type="Proteomes" id="UP000275846">
    <property type="component" value="Unassembled WGS sequence"/>
</dbReference>
<organism evidence="4">
    <name type="scientific">Schistocephalus solidus</name>
    <name type="common">Tapeworm</name>
    <dbReference type="NCBI Taxonomy" id="70667"/>
    <lineage>
        <taxon>Eukaryota</taxon>
        <taxon>Metazoa</taxon>
        <taxon>Spiralia</taxon>
        <taxon>Lophotrochozoa</taxon>
        <taxon>Platyhelminthes</taxon>
        <taxon>Cestoda</taxon>
        <taxon>Eucestoda</taxon>
        <taxon>Diphyllobothriidea</taxon>
        <taxon>Diphyllobothriidae</taxon>
        <taxon>Schistocephalus</taxon>
    </lineage>
</organism>
<evidence type="ECO:0000313" key="3">
    <source>
        <dbReference type="Proteomes" id="UP000275846"/>
    </source>
</evidence>
<dbReference type="AlphaFoldDB" id="A0A183T555"/>
<dbReference type="WBParaSite" id="SSLN_0001204801-mRNA-1">
    <property type="protein sequence ID" value="SSLN_0001204801-mRNA-1"/>
    <property type="gene ID" value="SSLN_0001204801"/>
</dbReference>
<dbReference type="EMBL" id="UYSU01036658">
    <property type="protein sequence ID" value="VDL97988.1"/>
    <property type="molecule type" value="Genomic_DNA"/>
</dbReference>
<evidence type="ECO:0000313" key="4">
    <source>
        <dbReference type="WBParaSite" id="SSLN_0001204801-mRNA-1"/>
    </source>
</evidence>
<feature type="region of interest" description="Disordered" evidence="1">
    <location>
        <begin position="126"/>
        <end position="152"/>
    </location>
</feature>
<evidence type="ECO:0000313" key="2">
    <source>
        <dbReference type="EMBL" id="VDL97988.1"/>
    </source>
</evidence>
<proteinExistence type="predicted"/>